<sequence length="330" mass="35341">MLEFCQFGAGRIGAIHADNIALHSGATLRYVVDVNEAAARAMADKYGAQVVSTETALADRAVGAAIIASSTDTHADLIEAAARAGKAIFCEKPIDLSLTRVESCLEVAKEAGVPLALAFNRRFDPSFATLQRRLAEGEVGEVEMVCITSRDPAPPPIDYIKVSGGLFRDMMIHDLDMARWLLGEEPVEVAATASCLVDPAIAEAGDVDTALVTLRTASGRLCQISNSRRAAYGYDQRIEVLGSKGMLRAENHRPTTVEAATGDGVSRDKPLYFFLERYAAAYKAELDAFIDAVSSSTEPSPGGYDGHAALRLADAALQSFKEKRTVTLVW</sequence>
<evidence type="ECO:0000313" key="5">
    <source>
        <dbReference type="EMBL" id="TQV71950.1"/>
    </source>
</evidence>
<comment type="caution">
    <text evidence="5">The sequence shown here is derived from an EMBL/GenBank/DDBJ whole genome shotgun (WGS) entry which is preliminary data.</text>
</comment>
<gene>
    <name evidence="5" type="primary">iolG</name>
    <name evidence="5" type="ORF">FKG95_26615</name>
</gene>
<dbReference type="InterPro" id="IPR030827">
    <property type="entry name" value="Myo_inos_IolG"/>
</dbReference>
<dbReference type="RefSeq" id="WP_142899497.1">
    <property type="nucleotide sequence ID" value="NZ_ML660064.1"/>
</dbReference>
<dbReference type="Pfam" id="PF22725">
    <property type="entry name" value="GFO_IDH_MocA_C3"/>
    <property type="match status" value="1"/>
</dbReference>
<dbReference type="NCBIfam" id="TIGR04380">
    <property type="entry name" value="myo_inos_iolG"/>
    <property type="match status" value="1"/>
</dbReference>
<dbReference type="SUPFAM" id="SSF55347">
    <property type="entry name" value="Glyceraldehyde-3-phosphate dehydrogenase-like, C-terminal domain"/>
    <property type="match status" value="1"/>
</dbReference>
<dbReference type="FunFam" id="3.30.360.10:FF:000023">
    <property type="entry name" value="Inositol 2-dehydrogenase"/>
    <property type="match status" value="1"/>
</dbReference>
<dbReference type="OrthoDB" id="9792935at2"/>
<reference evidence="5 6" key="1">
    <citation type="submission" date="2019-06" db="EMBL/GenBank/DDBJ databases">
        <title>Whole genome sequence for Rhodospirillaceae sp. R148.</title>
        <authorList>
            <person name="Wang G."/>
        </authorList>
    </citation>
    <scope>NUCLEOTIDE SEQUENCE [LARGE SCALE GENOMIC DNA]</scope>
    <source>
        <strain evidence="5 6">R148</strain>
    </source>
</reference>
<dbReference type="InterPro" id="IPR055170">
    <property type="entry name" value="GFO_IDH_MocA-like_dom"/>
</dbReference>
<dbReference type="PANTHER" id="PTHR42840">
    <property type="entry name" value="NAD(P)-BINDING ROSSMANN-FOLD SUPERFAMILY PROTEIN-RELATED"/>
    <property type="match status" value="1"/>
</dbReference>
<name>A0A545T403_9PROT</name>
<dbReference type="InterPro" id="IPR000683">
    <property type="entry name" value="Gfo/Idh/MocA-like_OxRdtase_N"/>
</dbReference>
<accession>A0A545T403</accession>
<evidence type="ECO:0000259" key="3">
    <source>
        <dbReference type="Pfam" id="PF01408"/>
    </source>
</evidence>
<keyword evidence="2 5" id="KW-0560">Oxidoreductase</keyword>
<dbReference type="Pfam" id="PF01408">
    <property type="entry name" value="GFO_IDH_MocA"/>
    <property type="match status" value="1"/>
</dbReference>
<dbReference type="PANTHER" id="PTHR42840:SF3">
    <property type="entry name" value="BINDING ROSSMANN FOLD OXIDOREDUCTASE, PUTATIVE (AFU_ORTHOLOGUE AFUA_2G10240)-RELATED"/>
    <property type="match status" value="1"/>
</dbReference>
<proteinExistence type="inferred from homology"/>
<dbReference type="Gene3D" id="3.40.50.720">
    <property type="entry name" value="NAD(P)-binding Rossmann-like Domain"/>
    <property type="match status" value="1"/>
</dbReference>
<dbReference type="SUPFAM" id="SSF51735">
    <property type="entry name" value="NAD(P)-binding Rossmann-fold domains"/>
    <property type="match status" value="1"/>
</dbReference>
<feature type="domain" description="GFO/IDH/MocA-like oxidoreductase" evidence="4">
    <location>
        <begin position="127"/>
        <end position="248"/>
    </location>
</feature>
<evidence type="ECO:0000256" key="1">
    <source>
        <dbReference type="ARBA" id="ARBA00010928"/>
    </source>
</evidence>
<keyword evidence="6" id="KW-1185">Reference proteome</keyword>
<evidence type="ECO:0000259" key="4">
    <source>
        <dbReference type="Pfam" id="PF22725"/>
    </source>
</evidence>
<dbReference type="AlphaFoldDB" id="A0A545T403"/>
<dbReference type="EMBL" id="VHSH01000013">
    <property type="protein sequence ID" value="TQV71950.1"/>
    <property type="molecule type" value="Genomic_DNA"/>
</dbReference>
<organism evidence="5 6">
    <name type="scientific">Denitrobaculum tricleocarpae</name>
    <dbReference type="NCBI Taxonomy" id="2591009"/>
    <lineage>
        <taxon>Bacteria</taxon>
        <taxon>Pseudomonadati</taxon>
        <taxon>Pseudomonadota</taxon>
        <taxon>Alphaproteobacteria</taxon>
        <taxon>Rhodospirillales</taxon>
        <taxon>Rhodospirillaceae</taxon>
        <taxon>Denitrobaculum</taxon>
    </lineage>
</organism>
<evidence type="ECO:0000256" key="2">
    <source>
        <dbReference type="ARBA" id="ARBA00023002"/>
    </source>
</evidence>
<feature type="domain" description="Gfo/Idh/MocA-like oxidoreductase N-terminal" evidence="3">
    <location>
        <begin position="8"/>
        <end position="117"/>
    </location>
</feature>
<protein>
    <submittedName>
        <fullName evidence="5">Inositol 2-dehydrogenase</fullName>
        <ecNumber evidence="5">1.1.1.18</ecNumber>
    </submittedName>
</protein>
<dbReference type="Proteomes" id="UP000315252">
    <property type="component" value="Unassembled WGS sequence"/>
</dbReference>
<evidence type="ECO:0000313" key="6">
    <source>
        <dbReference type="Proteomes" id="UP000315252"/>
    </source>
</evidence>
<dbReference type="GO" id="GO:0050112">
    <property type="term" value="F:inositol 2-dehydrogenase (NAD+) activity"/>
    <property type="evidence" value="ECO:0007669"/>
    <property type="project" value="UniProtKB-EC"/>
</dbReference>
<dbReference type="Gene3D" id="3.30.360.10">
    <property type="entry name" value="Dihydrodipicolinate Reductase, domain 2"/>
    <property type="match status" value="1"/>
</dbReference>
<dbReference type="GO" id="GO:0000166">
    <property type="term" value="F:nucleotide binding"/>
    <property type="evidence" value="ECO:0007669"/>
    <property type="project" value="InterPro"/>
</dbReference>
<comment type="similarity">
    <text evidence="1">Belongs to the Gfo/Idh/MocA family.</text>
</comment>
<dbReference type="EC" id="1.1.1.18" evidence="5"/>
<dbReference type="InterPro" id="IPR036291">
    <property type="entry name" value="NAD(P)-bd_dom_sf"/>
</dbReference>